<sequence>MTLITQIKKRDGSIVEYDLSKVTNAILKANSETNEYLEDSIDILVDDVDSLLEEKEEVLTVECVQDMVEKVLLGSEFKETAKEYILYRDKRDRERRRDIFKARKELKPYEYPELLEYVRAIQNSYWVHTEFNYTSDIQDYMQNVKPHERTAIKNAMLAIAQVEVSVKTFWGDLYHRMPKWETGAVGATFSESEVRHADAYSHLIELLGLNDEFKNIDNIPALKERVDELSMHIKLSKSEDDKDYVLSVLLFSLFIEHVSLFSQFLIMMSFNKHKNLFRGLSNAIEATSKEEQIHGLFGIELINIIREEHPEWFDEQMEKAIYDACKHSLEAELKVIDWLYEDGELEFLPKKVVQEFIKNRLNNSLEAVGYDKLFEIDEELIEETAWFDDEVISTKLTDFLSKRSVNYTKFTNSVTEDTLFSSTSEFENSETEISKDKVNEILRLRMLTRG</sequence>
<dbReference type="EMBL" id="PP931174">
    <property type="protein sequence ID" value="XCH45096.1"/>
    <property type="molecule type" value="Genomic_DNA"/>
</dbReference>
<evidence type="ECO:0000313" key="11">
    <source>
        <dbReference type="EMBL" id="XCH45096.1"/>
    </source>
</evidence>
<dbReference type="InterPro" id="IPR000358">
    <property type="entry name" value="RNR_small_fam"/>
</dbReference>
<evidence type="ECO:0000256" key="4">
    <source>
        <dbReference type="ARBA" id="ARBA00022741"/>
    </source>
</evidence>
<dbReference type="GO" id="GO:0004748">
    <property type="term" value="F:ribonucleoside-diphosphate reductase activity, thioredoxin disulfide as acceptor"/>
    <property type="evidence" value="ECO:0007669"/>
    <property type="project" value="UniProtKB-EC"/>
</dbReference>
<accession>A0AAU8GUL6</accession>
<dbReference type="GO" id="GO:0009263">
    <property type="term" value="P:deoxyribonucleotide biosynthetic process"/>
    <property type="evidence" value="ECO:0007669"/>
    <property type="project" value="InterPro"/>
</dbReference>
<evidence type="ECO:0000259" key="10">
    <source>
        <dbReference type="PROSITE" id="PS51161"/>
    </source>
</evidence>
<dbReference type="PROSITE" id="PS51161">
    <property type="entry name" value="ATP_CONE"/>
    <property type="match status" value="1"/>
</dbReference>
<dbReference type="Pfam" id="PF00268">
    <property type="entry name" value="Ribonuc_red_sm"/>
    <property type="match status" value="1"/>
</dbReference>
<keyword evidence="9" id="KW-1133">Transmembrane helix</keyword>
<dbReference type="PANTHER" id="PTHR23409:SF18">
    <property type="entry name" value="RIBONUCLEOSIDE-DIPHOSPHATE REDUCTASE SUBUNIT M2"/>
    <property type="match status" value="1"/>
</dbReference>
<evidence type="ECO:0000256" key="5">
    <source>
        <dbReference type="ARBA" id="ARBA00022840"/>
    </source>
</evidence>
<keyword evidence="9" id="KW-0472">Membrane</keyword>
<evidence type="ECO:0000256" key="3">
    <source>
        <dbReference type="ARBA" id="ARBA00012274"/>
    </source>
</evidence>
<keyword evidence="9" id="KW-0812">Transmembrane</keyword>
<dbReference type="Pfam" id="PF03477">
    <property type="entry name" value="ATP-cone"/>
    <property type="match status" value="1"/>
</dbReference>
<reference evidence="11" key="1">
    <citation type="submission" date="2024-06" db="EMBL/GenBank/DDBJ databases">
        <authorList>
            <person name="Ashkenazi R."/>
            <person name="Lipszyc R.R."/>
            <person name="Braunstein R."/>
            <person name="Yerushalmy O."/>
            <person name="Alkalay-Oren S."/>
            <person name="Coppenhagn-Glazer S."/>
            <person name="Hazan R."/>
        </authorList>
    </citation>
    <scope>NUCLEOTIDE SEQUENCE</scope>
</reference>
<feature type="transmembrane region" description="Helical" evidence="9">
    <location>
        <begin position="244"/>
        <end position="268"/>
    </location>
</feature>
<dbReference type="InterPro" id="IPR005144">
    <property type="entry name" value="ATP-cone_dom"/>
</dbReference>
<keyword evidence="4 8" id="KW-0547">Nucleotide-binding</keyword>
<keyword evidence="7" id="KW-0408">Iron</keyword>
<evidence type="ECO:0000256" key="2">
    <source>
        <dbReference type="ARBA" id="ARBA00009303"/>
    </source>
</evidence>
<dbReference type="InterPro" id="IPR012348">
    <property type="entry name" value="RNR-like"/>
</dbReference>
<evidence type="ECO:0000256" key="6">
    <source>
        <dbReference type="ARBA" id="ARBA00023002"/>
    </source>
</evidence>
<protein>
    <recommendedName>
        <fullName evidence="3">ribonucleoside-diphosphate reductase</fullName>
        <ecNumber evidence="3">1.17.4.1</ecNumber>
    </recommendedName>
</protein>
<evidence type="ECO:0000256" key="1">
    <source>
        <dbReference type="ARBA" id="ARBA00001962"/>
    </source>
</evidence>
<evidence type="ECO:0000256" key="9">
    <source>
        <dbReference type="SAM" id="Phobius"/>
    </source>
</evidence>
<dbReference type="GO" id="GO:0005524">
    <property type="term" value="F:ATP binding"/>
    <property type="evidence" value="ECO:0007669"/>
    <property type="project" value="UniProtKB-UniRule"/>
</dbReference>
<dbReference type="Gene3D" id="1.10.620.20">
    <property type="entry name" value="Ribonucleotide Reductase, subunit A"/>
    <property type="match status" value="1"/>
</dbReference>
<dbReference type="SUPFAM" id="SSF47240">
    <property type="entry name" value="Ferritin-like"/>
    <property type="match status" value="1"/>
</dbReference>
<keyword evidence="5 8" id="KW-0067">ATP-binding</keyword>
<comment type="similarity">
    <text evidence="2">Belongs to the ribonucleoside diphosphate reductase small chain family.</text>
</comment>
<evidence type="ECO:0000256" key="7">
    <source>
        <dbReference type="ARBA" id="ARBA00023004"/>
    </source>
</evidence>
<keyword evidence="6" id="KW-0560">Oxidoreductase</keyword>
<feature type="domain" description="ATP-cone" evidence="10">
    <location>
        <begin position="5"/>
        <end position="95"/>
    </location>
</feature>
<proteinExistence type="inferred from homology"/>
<dbReference type="PANTHER" id="PTHR23409">
    <property type="entry name" value="RIBONUCLEOSIDE-DIPHOSPHATE REDUCTASE SMALL CHAIN"/>
    <property type="match status" value="1"/>
</dbReference>
<name>A0AAU8GUL6_9VIRU</name>
<comment type="cofactor">
    <cofactor evidence="1">
        <name>Fe cation</name>
        <dbReference type="ChEBI" id="CHEBI:24875"/>
    </cofactor>
</comment>
<dbReference type="CDD" id="cd01049">
    <property type="entry name" value="RNRR2"/>
    <property type="match status" value="1"/>
</dbReference>
<evidence type="ECO:0000256" key="8">
    <source>
        <dbReference type="PROSITE-ProRule" id="PRU00492"/>
    </source>
</evidence>
<dbReference type="InterPro" id="IPR033909">
    <property type="entry name" value="RNR_small"/>
</dbReference>
<dbReference type="EC" id="1.17.4.1" evidence="3"/>
<organism evidence="11">
    <name type="scientific">Mammaliicoccus phage MSShimriz1</name>
    <dbReference type="NCBI Taxonomy" id="3230127"/>
    <lineage>
        <taxon>Viruses</taxon>
    </lineage>
</organism>
<dbReference type="InterPro" id="IPR009078">
    <property type="entry name" value="Ferritin-like_SF"/>
</dbReference>